<dbReference type="SMART" id="SM01266">
    <property type="entry name" value="Mac"/>
    <property type="match status" value="1"/>
</dbReference>
<comment type="similarity">
    <text evidence="1">Belongs to the transferase hexapeptide repeat family.</text>
</comment>
<dbReference type="PANTHER" id="PTHR23416">
    <property type="entry name" value="SIALIC ACID SYNTHASE-RELATED"/>
    <property type="match status" value="1"/>
</dbReference>
<keyword evidence="5" id="KW-1185">Reference proteome</keyword>
<accession>A0ABR3SUF9</accession>
<dbReference type="EMBL" id="JAJVDC020000050">
    <property type="protein sequence ID" value="KAL1629902.1"/>
    <property type="molecule type" value="Genomic_DNA"/>
</dbReference>
<dbReference type="InterPro" id="IPR024688">
    <property type="entry name" value="Mac_dom"/>
</dbReference>
<feature type="domain" description="Maltose/galactoside acetyltransferase" evidence="3">
    <location>
        <begin position="1"/>
        <end position="50"/>
    </location>
</feature>
<evidence type="ECO:0000256" key="2">
    <source>
        <dbReference type="ARBA" id="ARBA00022679"/>
    </source>
</evidence>
<keyword evidence="2" id="KW-0808">Transferase</keyword>
<dbReference type="PANTHER" id="PTHR23416:SF23">
    <property type="entry name" value="ACETYLTRANSFERASE C18B11.09C-RELATED"/>
    <property type="match status" value="1"/>
</dbReference>
<dbReference type="Proteomes" id="UP001521116">
    <property type="component" value="Unassembled WGS sequence"/>
</dbReference>
<comment type="caution">
    <text evidence="4">The sequence shown here is derived from an EMBL/GenBank/DDBJ whole genome shotgun (WGS) entry which is preliminary data.</text>
</comment>
<evidence type="ECO:0000313" key="4">
    <source>
        <dbReference type="EMBL" id="KAL1629902.1"/>
    </source>
</evidence>
<dbReference type="InterPro" id="IPR011004">
    <property type="entry name" value="Trimer_LpxA-like_sf"/>
</dbReference>
<sequence length="179" mass="19311">MLAGNMYNQGDPQLVAEREKCRTVLMHLNKTFNHVERMQIANRIFGSIGRNVQIESPFYCEYGYTIMVGDDVTIGPNCVIIDPSQVTIGSRCCLGPNVCIGAKEVSPNPHDRAGIFTIAYSVGVRIEDRVSIEAGAIICNGAWIGRCSTIAAGAVVKGRYTAVEEAGTAGEDSLTRVII</sequence>
<protein>
    <recommendedName>
        <fullName evidence="3">Maltose/galactoside acetyltransferase domain-containing protein</fullName>
    </recommendedName>
</protein>
<dbReference type="SUPFAM" id="SSF51161">
    <property type="entry name" value="Trimeric LpxA-like enzymes"/>
    <property type="match status" value="1"/>
</dbReference>
<evidence type="ECO:0000259" key="3">
    <source>
        <dbReference type="SMART" id="SM01266"/>
    </source>
</evidence>
<dbReference type="Pfam" id="PF12464">
    <property type="entry name" value="Mac"/>
    <property type="match status" value="1"/>
</dbReference>
<reference evidence="4 5" key="1">
    <citation type="submission" date="2024-02" db="EMBL/GenBank/DDBJ databases">
        <title>De novo assembly and annotation of 12 fungi associated with fruit tree decline syndrome in Ontario, Canada.</title>
        <authorList>
            <person name="Sulman M."/>
            <person name="Ellouze W."/>
            <person name="Ilyukhin E."/>
        </authorList>
    </citation>
    <scope>NUCLEOTIDE SEQUENCE [LARGE SCALE GENOMIC DNA]</scope>
    <source>
        <strain evidence="4 5">M1-105</strain>
    </source>
</reference>
<evidence type="ECO:0000313" key="5">
    <source>
        <dbReference type="Proteomes" id="UP001521116"/>
    </source>
</evidence>
<dbReference type="Pfam" id="PF00132">
    <property type="entry name" value="Hexapep"/>
    <property type="match status" value="1"/>
</dbReference>
<dbReference type="Gene3D" id="2.160.10.10">
    <property type="entry name" value="Hexapeptide repeat proteins"/>
    <property type="match status" value="1"/>
</dbReference>
<dbReference type="InterPro" id="IPR001451">
    <property type="entry name" value="Hexapep"/>
</dbReference>
<dbReference type="InterPro" id="IPR051159">
    <property type="entry name" value="Hexapeptide_acetyltransf"/>
</dbReference>
<name>A0ABR3SUF9_9PEZI</name>
<organism evidence="4 5">
    <name type="scientific">Neofusicoccum ribis</name>
    <dbReference type="NCBI Taxonomy" id="45134"/>
    <lineage>
        <taxon>Eukaryota</taxon>
        <taxon>Fungi</taxon>
        <taxon>Dikarya</taxon>
        <taxon>Ascomycota</taxon>
        <taxon>Pezizomycotina</taxon>
        <taxon>Dothideomycetes</taxon>
        <taxon>Dothideomycetes incertae sedis</taxon>
        <taxon>Botryosphaeriales</taxon>
        <taxon>Botryosphaeriaceae</taxon>
        <taxon>Neofusicoccum</taxon>
    </lineage>
</organism>
<evidence type="ECO:0000256" key="1">
    <source>
        <dbReference type="ARBA" id="ARBA00007274"/>
    </source>
</evidence>
<gene>
    <name evidence="4" type="ORF">SLS56_005172</name>
</gene>
<proteinExistence type="inferred from homology"/>